<keyword evidence="1" id="KW-0812">Transmembrane</keyword>
<feature type="transmembrane region" description="Helical" evidence="1">
    <location>
        <begin position="27"/>
        <end position="46"/>
    </location>
</feature>
<keyword evidence="1" id="KW-1133">Transmembrane helix</keyword>
<dbReference type="RefSeq" id="WP_246056514.1">
    <property type="nucleotide sequence ID" value="NZ_AXNT01000004.1"/>
</dbReference>
<comment type="caution">
    <text evidence="2">The sequence shown here is derived from an EMBL/GenBank/DDBJ whole genome shotgun (WGS) entry which is preliminary data.</text>
</comment>
<evidence type="ECO:0000256" key="1">
    <source>
        <dbReference type="SAM" id="Phobius"/>
    </source>
</evidence>
<keyword evidence="3" id="KW-1185">Reference proteome</keyword>
<protein>
    <recommendedName>
        <fullName evidence="4">Pilus biosynthesis protein TadE</fullName>
    </recommendedName>
</protein>
<gene>
    <name evidence="2" type="ORF">Q760_11880</name>
</gene>
<name>A0A0A0BA75_9CELL</name>
<organism evidence="2 3">
    <name type="scientific">Cellulomonas cellasea DSM 20118</name>
    <dbReference type="NCBI Taxonomy" id="1408250"/>
    <lineage>
        <taxon>Bacteria</taxon>
        <taxon>Bacillati</taxon>
        <taxon>Actinomycetota</taxon>
        <taxon>Actinomycetes</taxon>
        <taxon>Micrococcales</taxon>
        <taxon>Cellulomonadaceae</taxon>
        <taxon>Cellulomonas</taxon>
    </lineage>
</organism>
<evidence type="ECO:0000313" key="2">
    <source>
        <dbReference type="EMBL" id="KGM03775.1"/>
    </source>
</evidence>
<dbReference type="EMBL" id="AXNT01000004">
    <property type="protein sequence ID" value="KGM03775.1"/>
    <property type="molecule type" value="Genomic_DNA"/>
</dbReference>
<evidence type="ECO:0000313" key="3">
    <source>
        <dbReference type="Proteomes" id="UP000029833"/>
    </source>
</evidence>
<dbReference type="STRING" id="1408250.Q760_11880"/>
<evidence type="ECO:0008006" key="4">
    <source>
        <dbReference type="Google" id="ProtNLM"/>
    </source>
</evidence>
<dbReference type="AlphaFoldDB" id="A0A0A0BA75"/>
<reference evidence="2 3" key="1">
    <citation type="submission" date="2013-10" db="EMBL/GenBank/DDBJ databases">
        <authorList>
            <person name="Wang G."/>
            <person name="Zhuang W."/>
        </authorList>
    </citation>
    <scope>NUCLEOTIDE SEQUENCE [LARGE SCALE GENOMIC DNA]</scope>
    <source>
        <strain evidence="2 3">DSM 20118</strain>
    </source>
</reference>
<keyword evidence="1" id="KW-0472">Membrane</keyword>
<proteinExistence type="predicted"/>
<accession>A0A0A0BA75</accession>
<sequence length="159" mass="15993">MSRGAAGVPADAAAPASSDEGSAVVEFLALTLVLLLPVLYLVLVLGRVQAATFAAEGAAREAARSYVRAADASLGQQRALASVGLALRDQGFDEVEPAAALTLSCSSRPCLAPGSDVATSVAVDVALPFVPPFVQSVVPLSVPVVGHHVAAVDTFRASS</sequence>
<dbReference type="Proteomes" id="UP000029833">
    <property type="component" value="Unassembled WGS sequence"/>
</dbReference>